<evidence type="ECO:0008006" key="3">
    <source>
        <dbReference type="Google" id="ProtNLM"/>
    </source>
</evidence>
<dbReference type="EMBL" id="PDUG01000001">
    <property type="protein sequence ID" value="PIC53684.1"/>
    <property type="molecule type" value="Genomic_DNA"/>
</dbReference>
<accession>A0A2G5VPI2</accession>
<dbReference type="PANTHER" id="PTHR21503:SF8">
    <property type="entry name" value="F-BOX ASSOCIATED DOMAIN-CONTAINING PROTEIN-RELATED"/>
    <property type="match status" value="1"/>
</dbReference>
<sequence length="371" mass="42742">MPLLVKSMILEELGFDERLFLSFTSKRTCSLLELSRNDLKGSIKIHINKKNVSVSVRKSSCRLAKRIPAINISSSMNNEWKFEIPYKQHYLNDSSSWTIDGSSVQTVKDSSTIHCGLIDERVGCDTMSNSMIIFGKVQRHLRGVLNIEKCQLCEFDMTFPAGLIPHLDFNFCYDRIDFLSAFSMCMTLEDLTVLLENIKAKRIYLRDIVLSVPGHKYHKNPELKKSSIDWLEIQNYSWVDFSELPAAKLITIREKVPLDQMKMVLTSWVAGRNRDIEIGDFEVGNVTDRNRETIFSGLKTYATQLTDAEIGSFFKSTKHLPRRWYYRGVVAVDILSDIDGLRATVFEGPIHEYTQRIFMVVWNEENLRKIG</sequence>
<name>A0A2G5VPI2_9PELO</name>
<dbReference type="PANTHER" id="PTHR21503">
    <property type="entry name" value="F-BOX-CONTAINING HYPOTHETICAL PROTEIN C.ELEGANS"/>
    <property type="match status" value="1"/>
</dbReference>
<reference evidence="2" key="1">
    <citation type="submission" date="2017-10" db="EMBL/GenBank/DDBJ databases">
        <title>Rapid genome shrinkage in a self-fertile nematode reveals novel sperm competition proteins.</title>
        <authorList>
            <person name="Yin D."/>
            <person name="Schwarz E.M."/>
            <person name="Thomas C.G."/>
            <person name="Felde R.L."/>
            <person name="Korf I.F."/>
            <person name="Cutter A.D."/>
            <person name="Schartner C.M."/>
            <person name="Ralston E.J."/>
            <person name="Meyer B.J."/>
            <person name="Haag E.S."/>
        </authorList>
    </citation>
    <scope>NUCLEOTIDE SEQUENCE [LARGE SCALE GENOMIC DNA]</scope>
    <source>
        <strain evidence="2">JU1422</strain>
    </source>
</reference>
<gene>
    <name evidence="1" type="primary">Cnig_chr_I.g3287</name>
    <name evidence="1" type="ORF">B9Z55_003287</name>
</gene>
<organism evidence="1 2">
    <name type="scientific">Caenorhabditis nigoni</name>
    <dbReference type="NCBI Taxonomy" id="1611254"/>
    <lineage>
        <taxon>Eukaryota</taxon>
        <taxon>Metazoa</taxon>
        <taxon>Ecdysozoa</taxon>
        <taxon>Nematoda</taxon>
        <taxon>Chromadorea</taxon>
        <taxon>Rhabditida</taxon>
        <taxon>Rhabditina</taxon>
        <taxon>Rhabditomorpha</taxon>
        <taxon>Rhabditoidea</taxon>
        <taxon>Rhabditidae</taxon>
        <taxon>Peloderinae</taxon>
        <taxon>Caenorhabditis</taxon>
    </lineage>
</organism>
<comment type="caution">
    <text evidence="1">The sequence shown here is derived from an EMBL/GenBank/DDBJ whole genome shotgun (WGS) entry which is preliminary data.</text>
</comment>
<protein>
    <recommendedName>
        <fullName evidence="3">F-box domain-containing protein</fullName>
    </recommendedName>
</protein>
<evidence type="ECO:0000313" key="2">
    <source>
        <dbReference type="Proteomes" id="UP000230233"/>
    </source>
</evidence>
<proteinExistence type="predicted"/>
<keyword evidence="2" id="KW-1185">Reference proteome</keyword>
<dbReference type="AlphaFoldDB" id="A0A2G5VPI2"/>
<dbReference type="Proteomes" id="UP000230233">
    <property type="component" value="Chromosome I"/>
</dbReference>
<evidence type="ECO:0000313" key="1">
    <source>
        <dbReference type="EMBL" id="PIC53684.1"/>
    </source>
</evidence>